<proteinExistence type="predicted"/>
<evidence type="ECO:0000313" key="1">
    <source>
        <dbReference type="Proteomes" id="UP000038045"/>
    </source>
</evidence>
<organism evidence="1 2">
    <name type="scientific">Parastrongyloides trichosuri</name>
    <name type="common">Possum-specific nematode worm</name>
    <dbReference type="NCBI Taxonomy" id="131310"/>
    <lineage>
        <taxon>Eukaryota</taxon>
        <taxon>Metazoa</taxon>
        <taxon>Ecdysozoa</taxon>
        <taxon>Nematoda</taxon>
        <taxon>Chromadorea</taxon>
        <taxon>Rhabditida</taxon>
        <taxon>Tylenchina</taxon>
        <taxon>Panagrolaimomorpha</taxon>
        <taxon>Strongyloidoidea</taxon>
        <taxon>Strongyloididae</taxon>
        <taxon>Parastrongyloides</taxon>
    </lineage>
</organism>
<protein>
    <submittedName>
        <fullName evidence="2">Uncharacterized protein</fullName>
    </submittedName>
</protein>
<dbReference type="Proteomes" id="UP000038045">
    <property type="component" value="Unplaced"/>
</dbReference>
<evidence type="ECO:0000313" key="2">
    <source>
        <dbReference type="WBParaSite" id="PTRK_0000636100.1"/>
    </source>
</evidence>
<reference evidence="2" key="1">
    <citation type="submission" date="2017-02" db="UniProtKB">
        <authorList>
            <consortium name="WormBaseParasite"/>
        </authorList>
    </citation>
    <scope>IDENTIFICATION</scope>
</reference>
<name>A0A0N4ZF29_PARTI</name>
<dbReference type="WBParaSite" id="PTRK_0000636100.1">
    <property type="protein sequence ID" value="PTRK_0000636100.1"/>
    <property type="gene ID" value="PTRK_0000636100"/>
</dbReference>
<dbReference type="AlphaFoldDB" id="A0A0N4ZF29"/>
<keyword evidence="1" id="KW-1185">Reference proteome</keyword>
<accession>A0A0N4ZF29</accession>
<sequence>MTSSLSSSKLKINDNDVQLGQECGHNNNTINLKMNKEKHFKEYICPCQHQHLQSNIYQHNLENMIGSGELVTTSFGNCKCTQNCDTCLKEKRKPLNIPIINNEDHCHEIHKSHKNFFMNRFIVEPCLRSYKGCIHYHQ</sequence>